<reference evidence="2" key="1">
    <citation type="journal article" date="2021" name="Mol. Plant Microbe Interact.">
        <title>Complete Genome Sequence of the Plant-Pathogenic Fungus Colletotrichum lupini.</title>
        <authorList>
            <person name="Baroncelli R."/>
            <person name="Pensec F."/>
            <person name="Da Lio D."/>
            <person name="Boufleur T."/>
            <person name="Vicente I."/>
            <person name="Sarrocco S."/>
            <person name="Picot A."/>
            <person name="Baraldi E."/>
            <person name="Sukno S."/>
            <person name="Thon M."/>
            <person name="Le Floch G."/>
        </authorList>
    </citation>
    <scope>NUCLEOTIDE SEQUENCE</scope>
    <source>
        <strain evidence="2">IMI 504893</strain>
    </source>
</reference>
<name>A0A9Q8T545_9PEZI</name>
<keyword evidence="3" id="KW-1185">Reference proteome</keyword>
<feature type="region of interest" description="Disordered" evidence="1">
    <location>
        <begin position="1"/>
        <end position="67"/>
    </location>
</feature>
<sequence>MADRSIKGSYEDDFRYLSVPRPARGYHSDNELRQKKRTTPQPSSPVIQVRSQKQKHHSTAVESGYSSPFAEARSLQNKGPMHRNNVAFGLVTNKPLVTQPRSTSACRGFGNKVYHYR</sequence>
<dbReference type="RefSeq" id="XP_049149937.1">
    <property type="nucleotide sequence ID" value="XM_049292791.1"/>
</dbReference>
<organism evidence="2 3">
    <name type="scientific">Colletotrichum lupini</name>
    <dbReference type="NCBI Taxonomy" id="145971"/>
    <lineage>
        <taxon>Eukaryota</taxon>
        <taxon>Fungi</taxon>
        <taxon>Dikarya</taxon>
        <taxon>Ascomycota</taxon>
        <taxon>Pezizomycotina</taxon>
        <taxon>Sordariomycetes</taxon>
        <taxon>Hypocreomycetidae</taxon>
        <taxon>Glomerellales</taxon>
        <taxon>Glomerellaceae</taxon>
        <taxon>Colletotrichum</taxon>
        <taxon>Colletotrichum acutatum species complex</taxon>
    </lineage>
</organism>
<evidence type="ECO:0000313" key="2">
    <source>
        <dbReference type="EMBL" id="UQC88331.1"/>
    </source>
</evidence>
<gene>
    <name evidence="2" type="ORF">CLUP02_13854</name>
</gene>
<dbReference type="GeneID" id="73347801"/>
<evidence type="ECO:0000256" key="1">
    <source>
        <dbReference type="SAM" id="MobiDB-lite"/>
    </source>
</evidence>
<accession>A0A9Q8T545</accession>
<dbReference type="KEGG" id="clup:CLUP02_13854"/>
<feature type="compositionally biased region" description="Polar residues" evidence="1">
    <location>
        <begin position="39"/>
        <end position="51"/>
    </location>
</feature>
<dbReference type="AlphaFoldDB" id="A0A9Q8T545"/>
<dbReference type="Proteomes" id="UP000830671">
    <property type="component" value="Chromosome 7"/>
</dbReference>
<evidence type="ECO:0000313" key="3">
    <source>
        <dbReference type="Proteomes" id="UP000830671"/>
    </source>
</evidence>
<feature type="compositionally biased region" description="Basic and acidic residues" evidence="1">
    <location>
        <begin position="1"/>
        <end position="15"/>
    </location>
</feature>
<protein>
    <submittedName>
        <fullName evidence="2">Uncharacterized protein</fullName>
    </submittedName>
</protein>
<dbReference type="EMBL" id="CP019479">
    <property type="protein sequence ID" value="UQC88331.1"/>
    <property type="molecule type" value="Genomic_DNA"/>
</dbReference>
<proteinExistence type="predicted"/>